<sequence length="359" mass="39959">MKKKKEVTIYDIAKKLNYSPSTISRALNNHKSIGQKATKEIQSAAKKMGYRPNSIAASLRKNKSKTIGIMIARINRPFVSSLISGVEDAARKAGHNVLISQSNDRYENEVNNAKALYDSRICGLIVSLGMETKDTAHFQQFADQNIPIVFVDRVPDKFNSYRVIIDNYAAGYRATKHLIDEGCRRIAHFAGAQHLNVYNLRKKGYLDALRDHDLPIDESIIVDLETMSFEEGKDATRELLNMDNPPDGIFSSNDTAAVSAILTAKEKNVKVPEELAVIGFNDDPIASIVDPPLSTVSHPAMKMGEISTQRILDHSSKNLDTDISEITMLDTEIIIRNSSRKTSICELDTQPKKIRKAQA</sequence>
<dbReference type="CDD" id="cd01392">
    <property type="entry name" value="HTH_LacI"/>
    <property type="match status" value="1"/>
</dbReference>
<dbReference type="SMART" id="SM00354">
    <property type="entry name" value="HTH_LACI"/>
    <property type="match status" value="1"/>
</dbReference>
<accession>A0A1L7I1I4</accession>
<dbReference type="Gene3D" id="1.10.260.40">
    <property type="entry name" value="lambda repressor-like DNA-binding domains"/>
    <property type="match status" value="1"/>
</dbReference>
<dbReference type="PANTHER" id="PTHR30146:SF109">
    <property type="entry name" value="HTH-TYPE TRANSCRIPTIONAL REGULATOR GALS"/>
    <property type="match status" value="1"/>
</dbReference>
<dbReference type="InterPro" id="IPR028082">
    <property type="entry name" value="Peripla_BP_I"/>
</dbReference>
<dbReference type="GO" id="GO:0000976">
    <property type="term" value="F:transcription cis-regulatory region binding"/>
    <property type="evidence" value="ECO:0007669"/>
    <property type="project" value="TreeGrafter"/>
</dbReference>
<dbReference type="InterPro" id="IPR000843">
    <property type="entry name" value="HTH_LacI"/>
</dbReference>
<dbReference type="CDD" id="cd06267">
    <property type="entry name" value="PBP1_LacI_sugar_binding-like"/>
    <property type="match status" value="1"/>
</dbReference>
<protein>
    <submittedName>
        <fullName evidence="1">LacI family transcriptional regulator</fullName>
    </submittedName>
</protein>
<dbReference type="PANTHER" id="PTHR30146">
    <property type="entry name" value="LACI-RELATED TRANSCRIPTIONAL REPRESSOR"/>
    <property type="match status" value="1"/>
</dbReference>
<dbReference type="Proteomes" id="UP000186230">
    <property type="component" value="Chromosome"/>
</dbReference>
<organism evidence="1 2">
    <name type="scientific">Christiangramia flava JLT2011</name>
    <dbReference type="NCBI Taxonomy" id="1229726"/>
    <lineage>
        <taxon>Bacteria</taxon>
        <taxon>Pseudomonadati</taxon>
        <taxon>Bacteroidota</taxon>
        <taxon>Flavobacteriia</taxon>
        <taxon>Flavobacteriales</taxon>
        <taxon>Flavobacteriaceae</taxon>
        <taxon>Christiangramia</taxon>
    </lineage>
</organism>
<evidence type="ECO:0000313" key="1">
    <source>
        <dbReference type="EMBL" id="APU67054.1"/>
    </source>
</evidence>
<dbReference type="EMBL" id="CP016359">
    <property type="protein sequence ID" value="APU67054.1"/>
    <property type="molecule type" value="Genomic_DNA"/>
</dbReference>
<gene>
    <name evidence="1" type="ORF">GRFL_0330</name>
</gene>
<dbReference type="InterPro" id="IPR010982">
    <property type="entry name" value="Lambda_DNA-bd_dom_sf"/>
</dbReference>
<dbReference type="PROSITE" id="PS50932">
    <property type="entry name" value="HTH_LACI_2"/>
    <property type="match status" value="1"/>
</dbReference>
<dbReference type="Pfam" id="PF13377">
    <property type="entry name" value="Peripla_BP_3"/>
    <property type="match status" value="1"/>
</dbReference>
<keyword evidence="2" id="KW-1185">Reference proteome</keyword>
<reference evidence="1 2" key="1">
    <citation type="submission" date="2016-07" db="EMBL/GenBank/DDBJ databases">
        <title>Multi-omics approach to identify versatile polysaccharide utilization systems of a marine flavobacterium Gramella flava.</title>
        <authorList>
            <person name="Tang K."/>
        </authorList>
    </citation>
    <scope>NUCLEOTIDE SEQUENCE [LARGE SCALE GENOMIC DNA]</scope>
    <source>
        <strain evidence="1 2">JLT2011</strain>
    </source>
</reference>
<dbReference type="KEGG" id="gfl:GRFL_0330"/>
<dbReference type="SUPFAM" id="SSF53822">
    <property type="entry name" value="Periplasmic binding protein-like I"/>
    <property type="match status" value="1"/>
</dbReference>
<dbReference type="GO" id="GO:0003700">
    <property type="term" value="F:DNA-binding transcription factor activity"/>
    <property type="evidence" value="ECO:0007669"/>
    <property type="project" value="TreeGrafter"/>
</dbReference>
<dbReference type="Pfam" id="PF00356">
    <property type="entry name" value="LacI"/>
    <property type="match status" value="1"/>
</dbReference>
<dbReference type="Gene3D" id="3.40.50.2300">
    <property type="match status" value="2"/>
</dbReference>
<dbReference type="RefSeq" id="WP_083642874.1">
    <property type="nucleotide sequence ID" value="NZ_AMRU01000008.1"/>
</dbReference>
<dbReference type="AlphaFoldDB" id="A0A1L7I1I4"/>
<proteinExistence type="predicted"/>
<dbReference type="OrthoDB" id="9768806at2"/>
<dbReference type="STRING" id="1229726.GRFL_0330"/>
<evidence type="ECO:0000313" key="2">
    <source>
        <dbReference type="Proteomes" id="UP000186230"/>
    </source>
</evidence>
<dbReference type="InterPro" id="IPR046335">
    <property type="entry name" value="LacI/GalR-like_sensor"/>
</dbReference>
<name>A0A1L7I1I4_9FLAO</name>
<dbReference type="SUPFAM" id="SSF47413">
    <property type="entry name" value="lambda repressor-like DNA-binding domains"/>
    <property type="match status" value="1"/>
</dbReference>